<evidence type="ECO:0000313" key="4">
    <source>
        <dbReference type="EMBL" id="PKQ70494.1"/>
    </source>
</evidence>
<dbReference type="PROSITE" id="PS00061">
    <property type="entry name" value="ADH_SHORT"/>
    <property type="match status" value="1"/>
</dbReference>
<dbReference type="PANTHER" id="PTHR44196">
    <property type="entry name" value="DEHYDROGENASE/REDUCTASE SDR FAMILY MEMBER 7B"/>
    <property type="match status" value="1"/>
</dbReference>
<evidence type="ECO:0000256" key="3">
    <source>
        <dbReference type="RuleBase" id="RU000363"/>
    </source>
</evidence>
<dbReference type="Proteomes" id="UP000233387">
    <property type="component" value="Unassembled WGS sequence"/>
</dbReference>
<dbReference type="GO" id="GO:0016020">
    <property type="term" value="C:membrane"/>
    <property type="evidence" value="ECO:0007669"/>
    <property type="project" value="TreeGrafter"/>
</dbReference>
<protein>
    <submittedName>
        <fullName evidence="4">Short-chain dehydrogenase</fullName>
    </submittedName>
</protein>
<keyword evidence="2" id="KW-0560">Oxidoreductase</keyword>
<evidence type="ECO:0000256" key="1">
    <source>
        <dbReference type="ARBA" id="ARBA00006484"/>
    </source>
</evidence>
<dbReference type="InterPro" id="IPR036291">
    <property type="entry name" value="NAD(P)-bd_dom_sf"/>
</dbReference>
<comment type="similarity">
    <text evidence="1 3">Belongs to the short-chain dehydrogenases/reductases (SDR) family.</text>
</comment>
<dbReference type="PRINTS" id="PR00080">
    <property type="entry name" value="SDRFAMILY"/>
</dbReference>
<gene>
    <name evidence="4" type="ORF">Rain11_0414</name>
</gene>
<dbReference type="Pfam" id="PF00106">
    <property type="entry name" value="adh_short"/>
    <property type="match status" value="1"/>
</dbReference>
<sequence length="264" mass="29090">MQKFFQGKIVLITGASSGIGKALREALSRIGAIVYNADIQIPANDIENVSYFPLDVRDFDQFQNVFQSILQKHQRIDILINNAGIGIAGEAQDLSISEWKKVLDINLMGVVNGSKIAYDIMVKQGFGHIVNMASMSALISFPLAVPYATAKHGVLGLSKSLRAEGKALGVKVTAICPGFVESSLYENAIKSHTNTEKIKSTIPFPILSTEKAVGYILKGIIRNQAVVIFPFYTKLALWLERIFPNLLNKFVLQKTITNFRESKT</sequence>
<evidence type="ECO:0000313" key="5">
    <source>
        <dbReference type="Proteomes" id="UP000233387"/>
    </source>
</evidence>
<dbReference type="OrthoDB" id="822355at2"/>
<dbReference type="CDD" id="cd05233">
    <property type="entry name" value="SDR_c"/>
    <property type="match status" value="1"/>
</dbReference>
<name>A0A2N3IJK5_9BACT</name>
<reference evidence="4 5" key="1">
    <citation type="submission" date="2017-06" db="EMBL/GenBank/DDBJ databases">
        <title>Raineya orbicola gen. nov., sp. nov. a slightly thermophilic bacterium of the phylum Bacteroidetes and the description of Raineyaceae fam. nov.</title>
        <authorList>
            <person name="Albuquerque L."/>
            <person name="Polonia A.R.M."/>
            <person name="Barroso C."/>
            <person name="Froufe H.J.C."/>
            <person name="Lage O."/>
            <person name="Lobo-Da-Cunha A."/>
            <person name="Egas C."/>
            <person name="Da Costa M.S."/>
        </authorList>
    </citation>
    <scope>NUCLEOTIDE SEQUENCE [LARGE SCALE GENOMIC DNA]</scope>
    <source>
        <strain evidence="4 5">SPSPC-11</strain>
    </source>
</reference>
<dbReference type="AlphaFoldDB" id="A0A2N3IJK5"/>
<comment type="caution">
    <text evidence="4">The sequence shown here is derived from an EMBL/GenBank/DDBJ whole genome shotgun (WGS) entry which is preliminary data.</text>
</comment>
<dbReference type="PANTHER" id="PTHR44196:SF1">
    <property type="entry name" value="DEHYDROGENASE_REDUCTASE SDR FAMILY MEMBER 7B"/>
    <property type="match status" value="1"/>
</dbReference>
<evidence type="ECO:0000256" key="2">
    <source>
        <dbReference type="ARBA" id="ARBA00023002"/>
    </source>
</evidence>
<accession>A0A2N3IJK5</accession>
<dbReference type="GO" id="GO:0016491">
    <property type="term" value="F:oxidoreductase activity"/>
    <property type="evidence" value="ECO:0007669"/>
    <property type="project" value="UniProtKB-KW"/>
</dbReference>
<dbReference type="InterPro" id="IPR020904">
    <property type="entry name" value="Sc_DH/Rdtase_CS"/>
</dbReference>
<proteinExistence type="inferred from homology"/>
<dbReference type="Gene3D" id="3.40.50.720">
    <property type="entry name" value="NAD(P)-binding Rossmann-like Domain"/>
    <property type="match status" value="1"/>
</dbReference>
<keyword evidence="5" id="KW-1185">Reference proteome</keyword>
<dbReference type="PRINTS" id="PR00081">
    <property type="entry name" value="GDHRDH"/>
</dbReference>
<dbReference type="InterPro" id="IPR002347">
    <property type="entry name" value="SDR_fam"/>
</dbReference>
<dbReference type="EMBL" id="NKXO01000005">
    <property type="protein sequence ID" value="PKQ70494.1"/>
    <property type="molecule type" value="Genomic_DNA"/>
</dbReference>
<dbReference type="SUPFAM" id="SSF51735">
    <property type="entry name" value="NAD(P)-binding Rossmann-fold domains"/>
    <property type="match status" value="1"/>
</dbReference>
<dbReference type="RefSeq" id="WP_101357680.1">
    <property type="nucleotide sequence ID" value="NZ_NKXO01000005.1"/>
</dbReference>
<organism evidence="4 5">
    <name type="scientific">Raineya orbicola</name>
    <dbReference type="NCBI Taxonomy" id="2016530"/>
    <lineage>
        <taxon>Bacteria</taxon>
        <taxon>Pseudomonadati</taxon>
        <taxon>Bacteroidota</taxon>
        <taxon>Cytophagia</taxon>
        <taxon>Cytophagales</taxon>
        <taxon>Raineyaceae</taxon>
        <taxon>Raineya</taxon>
    </lineage>
</organism>